<dbReference type="PANTHER" id="PTHR30204:SF69">
    <property type="entry name" value="MERR-FAMILY TRANSCRIPTIONAL REGULATOR"/>
    <property type="match status" value="1"/>
</dbReference>
<accession>A0A173X776</accession>
<dbReference type="SMART" id="SM00422">
    <property type="entry name" value="HTH_MERR"/>
    <property type="match status" value="1"/>
</dbReference>
<dbReference type="Gene3D" id="1.10.1660.10">
    <property type="match status" value="1"/>
</dbReference>
<keyword evidence="3" id="KW-0238">DNA-binding</keyword>
<evidence type="ECO:0000256" key="4">
    <source>
        <dbReference type="ARBA" id="ARBA00023163"/>
    </source>
</evidence>
<dbReference type="InterPro" id="IPR047057">
    <property type="entry name" value="MerR_fam"/>
</dbReference>
<dbReference type="GO" id="GO:0003700">
    <property type="term" value="F:DNA-binding transcription factor activity"/>
    <property type="evidence" value="ECO:0007669"/>
    <property type="project" value="InterPro"/>
</dbReference>
<dbReference type="RefSeq" id="WP_081026600.1">
    <property type="nucleotide sequence ID" value="NZ_JAQEKB010000004.1"/>
</dbReference>
<protein>
    <submittedName>
        <fullName evidence="5">Transcriptional regulator</fullName>
    </submittedName>
</protein>
<dbReference type="InterPro" id="IPR000551">
    <property type="entry name" value="MerR-type_HTH_dom"/>
</dbReference>
<evidence type="ECO:0000256" key="3">
    <source>
        <dbReference type="ARBA" id="ARBA00023125"/>
    </source>
</evidence>
<evidence type="ECO:0000313" key="6">
    <source>
        <dbReference type="Proteomes" id="UP000193664"/>
    </source>
</evidence>
<reference evidence="5 6" key="1">
    <citation type="journal article" date="2016" name="Sci. Rep.">
        <title>Evaluation of genetic diversity among strains of the human gut commensal Bifidobacterium adolescentis.</title>
        <authorList>
            <person name="Duranti S."/>
            <person name="Milani C."/>
            <person name="Lugli G.A."/>
            <person name="Mancabelli L."/>
            <person name="Turroni F."/>
            <person name="Ferrario C."/>
            <person name="Mangifesta M."/>
            <person name="Viappiani A."/>
            <person name="Sanchez B."/>
            <person name="Margolles A."/>
            <person name="van Sinderen D."/>
            <person name="Ventura M."/>
        </authorList>
    </citation>
    <scope>NUCLEOTIDE SEQUENCE [LARGE SCALE GENOMIC DNA]</scope>
    <source>
        <strain evidence="5 6">AD2-8</strain>
    </source>
</reference>
<organism evidence="5 6">
    <name type="scientific">Bifidobacterium adolescentis</name>
    <dbReference type="NCBI Taxonomy" id="1680"/>
    <lineage>
        <taxon>Bacteria</taxon>
        <taxon>Bacillati</taxon>
        <taxon>Actinomycetota</taxon>
        <taxon>Actinomycetes</taxon>
        <taxon>Bifidobacteriales</taxon>
        <taxon>Bifidobacteriaceae</taxon>
        <taxon>Bifidobacterium</taxon>
    </lineage>
</organism>
<sequence>MRLKPDPIRRHPPNVLPRSVRKEPRTAITAVPLHKNMKTYTMKQACKLTGMNYEALKFYCNSGLVPGLKRDQNNRRVFDERCIAWINGLTCLKRCGLGIKEMRHYTQLCLESESSIPERQEILAEKREHLETQLEELRKAIAYIDEKQRFYADVTAGRTAYCSNVIDTTQSD</sequence>
<proteinExistence type="predicted"/>
<keyword evidence="1" id="KW-0678">Repressor</keyword>
<dbReference type="PANTHER" id="PTHR30204">
    <property type="entry name" value="REDOX-CYCLING DRUG-SENSING TRANSCRIPTIONAL ACTIVATOR SOXR"/>
    <property type="match status" value="1"/>
</dbReference>
<keyword evidence="4" id="KW-0804">Transcription</keyword>
<gene>
    <name evidence="5" type="ORF">AD0028_1429</name>
</gene>
<dbReference type="AlphaFoldDB" id="A0A173X776"/>
<evidence type="ECO:0000256" key="1">
    <source>
        <dbReference type="ARBA" id="ARBA00022491"/>
    </source>
</evidence>
<evidence type="ECO:0000256" key="2">
    <source>
        <dbReference type="ARBA" id="ARBA00023015"/>
    </source>
</evidence>
<dbReference type="SUPFAM" id="SSF46955">
    <property type="entry name" value="Putative DNA-binding domain"/>
    <property type="match status" value="1"/>
</dbReference>
<name>A0A173X776_BIFAD</name>
<dbReference type="CDD" id="cd01109">
    <property type="entry name" value="HTH_YyaN"/>
    <property type="match status" value="1"/>
</dbReference>
<keyword evidence="2" id="KW-0805">Transcription regulation</keyword>
<evidence type="ECO:0000313" key="5">
    <source>
        <dbReference type="EMBL" id="OSG94063.1"/>
    </source>
</evidence>
<comment type="caution">
    <text evidence="5">The sequence shown here is derived from an EMBL/GenBank/DDBJ whole genome shotgun (WGS) entry which is preliminary data.</text>
</comment>
<dbReference type="PROSITE" id="PS50937">
    <property type="entry name" value="HTH_MERR_2"/>
    <property type="match status" value="1"/>
</dbReference>
<dbReference type="Proteomes" id="UP000193664">
    <property type="component" value="Unassembled WGS sequence"/>
</dbReference>
<dbReference type="EMBL" id="LNKF01000004">
    <property type="protein sequence ID" value="OSG94063.1"/>
    <property type="molecule type" value="Genomic_DNA"/>
</dbReference>
<dbReference type="Pfam" id="PF13411">
    <property type="entry name" value="MerR_1"/>
    <property type="match status" value="1"/>
</dbReference>
<dbReference type="InterPro" id="IPR009061">
    <property type="entry name" value="DNA-bd_dom_put_sf"/>
</dbReference>
<dbReference type="GO" id="GO:0003677">
    <property type="term" value="F:DNA binding"/>
    <property type="evidence" value="ECO:0007669"/>
    <property type="project" value="UniProtKB-KW"/>
</dbReference>